<evidence type="ECO:0000256" key="9">
    <source>
        <dbReference type="RuleBase" id="RU003435"/>
    </source>
</evidence>
<evidence type="ECO:0000259" key="11">
    <source>
        <dbReference type="Pfam" id="PF19310"/>
    </source>
</evidence>
<dbReference type="Gene3D" id="1.10.1370.10">
    <property type="entry name" value="Neurolysin, domain 3"/>
    <property type="match status" value="1"/>
</dbReference>
<dbReference type="EC" id="3.4.24.70" evidence="8"/>
<dbReference type="FunFam" id="3.40.390.10:FF:000009">
    <property type="entry name" value="Oligopeptidase A"/>
    <property type="match status" value="1"/>
</dbReference>
<evidence type="ECO:0000259" key="10">
    <source>
        <dbReference type="Pfam" id="PF01432"/>
    </source>
</evidence>
<dbReference type="CDD" id="cd06456">
    <property type="entry name" value="M3A_DCP"/>
    <property type="match status" value="1"/>
</dbReference>
<dbReference type="InterPro" id="IPR024079">
    <property type="entry name" value="MetalloPept_cat_dom_sf"/>
</dbReference>
<dbReference type="EMBL" id="JAOANI010000015">
    <property type="protein sequence ID" value="MCT7359257.1"/>
    <property type="molecule type" value="Genomic_DNA"/>
</dbReference>
<evidence type="ECO:0000256" key="4">
    <source>
        <dbReference type="ARBA" id="ARBA00022801"/>
    </source>
</evidence>
<evidence type="ECO:0000256" key="2">
    <source>
        <dbReference type="ARBA" id="ARBA00022670"/>
    </source>
</evidence>
<keyword evidence="13" id="KW-1185">Reference proteome</keyword>
<dbReference type="NCBIfam" id="NF008159">
    <property type="entry name" value="PRK10911.1"/>
    <property type="match status" value="1"/>
</dbReference>
<dbReference type="Pfam" id="PF19310">
    <property type="entry name" value="TOP_N"/>
    <property type="match status" value="1"/>
</dbReference>
<dbReference type="PANTHER" id="PTHR11804:SF84">
    <property type="entry name" value="SACCHAROLYSIN"/>
    <property type="match status" value="1"/>
</dbReference>
<proteinExistence type="inferred from homology"/>
<comment type="caution">
    <text evidence="12">The sequence shown here is derived from an EMBL/GenBank/DDBJ whole genome shotgun (WGS) entry which is preliminary data.</text>
</comment>
<dbReference type="GO" id="GO:0006518">
    <property type="term" value="P:peptide metabolic process"/>
    <property type="evidence" value="ECO:0007669"/>
    <property type="project" value="TreeGrafter"/>
</dbReference>
<feature type="domain" description="Oligopeptidase A N-terminal" evidence="11">
    <location>
        <begin position="38"/>
        <end position="160"/>
    </location>
</feature>
<dbReference type="InterPro" id="IPR045666">
    <property type="entry name" value="OpdA_N"/>
</dbReference>
<dbReference type="GO" id="GO:0005829">
    <property type="term" value="C:cytosol"/>
    <property type="evidence" value="ECO:0007669"/>
    <property type="project" value="UniProtKB-ARBA"/>
</dbReference>
<comment type="similarity">
    <text evidence="1 9">Belongs to the peptidase M3 family.</text>
</comment>
<dbReference type="Gene3D" id="3.40.390.10">
    <property type="entry name" value="Collagenase (Catalytic Domain)"/>
    <property type="match status" value="1"/>
</dbReference>
<feature type="domain" description="Peptidase M3A/M3B catalytic" evidence="10">
    <location>
        <begin position="234"/>
        <end position="685"/>
    </location>
</feature>
<evidence type="ECO:0000256" key="5">
    <source>
        <dbReference type="ARBA" id="ARBA00022833"/>
    </source>
</evidence>
<dbReference type="InterPro" id="IPR045090">
    <property type="entry name" value="Pept_M3A_M3B"/>
</dbReference>
<dbReference type="SUPFAM" id="SSF55486">
    <property type="entry name" value="Metalloproteases ('zincins'), catalytic domain"/>
    <property type="match status" value="1"/>
</dbReference>
<accession>A0A9X2WF34</accession>
<keyword evidence="3 9" id="KW-0479">Metal-binding</keyword>
<name>A0A9X2WF34_9GAMM</name>
<evidence type="ECO:0000256" key="7">
    <source>
        <dbReference type="ARBA" id="ARBA00024603"/>
    </source>
</evidence>
<keyword evidence="6 9" id="KW-0482">Metalloprotease</keyword>
<protein>
    <recommendedName>
        <fullName evidence="8">oligopeptidase A</fullName>
        <ecNumber evidence="8">3.4.24.70</ecNumber>
    </recommendedName>
</protein>
<evidence type="ECO:0000313" key="13">
    <source>
        <dbReference type="Proteomes" id="UP001147830"/>
    </source>
</evidence>
<dbReference type="GO" id="GO:0006508">
    <property type="term" value="P:proteolysis"/>
    <property type="evidence" value="ECO:0007669"/>
    <property type="project" value="UniProtKB-KW"/>
</dbReference>
<organism evidence="12 13">
    <name type="scientific">Thalassolituus pacificus</name>
    <dbReference type="NCBI Taxonomy" id="2975440"/>
    <lineage>
        <taxon>Bacteria</taxon>
        <taxon>Pseudomonadati</taxon>
        <taxon>Pseudomonadota</taxon>
        <taxon>Gammaproteobacteria</taxon>
        <taxon>Oceanospirillales</taxon>
        <taxon>Oceanospirillaceae</taxon>
        <taxon>Thalassolituus</taxon>
    </lineage>
</organism>
<dbReference type="RefSeq" id="WP_260976128.1">
    <property type="nucleotide sequence ID" value="NZ_JAOANI010000015.1"/>
</dbReference>
<reference evidence="12" key="2">
    <citation type="submission" date="2022-08" db="EMBL/GenBank/DDBJ databases">
        <authorList>
            <person name="Dong C."/>
        </authorList>
    </citation>
    <scope>NUCLEOTIDE SEQUENCE</scope>
    <source>
        <strain evidence="12">59MF3M-4</strain>
    </source>
</reference>
<dbReference type="PANTHER" id="PTHR11804">
    <property type="entry name" value="PROTEASE M3 THIMET OLIGOPEPTIDASE-RELATED"/>
    <property type="match status" value="1"/>
</dbReference>
<keyword evidence="4 9" id="KW-0378">Hydrolase</keyword>
<dbReference type="Pfam" id="PF01432">
    <property type="entry name" value="Peptidase_M3"/>
    <property type="match status" value="1"/>
</dbReference>
<keyword evidence="5 9" id="KW-0862">Zinc</keyword>
<dbReference type="GO" id="GO:0004222">
    <property type="term" value="F:metalloendopeptidase activity"/>
    <property type="evidence" value="ECO:0007669"/>
    <property type="project" value="UniProtKB-EC"/>
</dbReference>
<dbReference type="InterPro" id="IPR024080">
    <property type="entry name" value="Neurolysin/TOP_N"/>
</dbReference>
<comment type="cofactor">
    <cofactor evidence="9">
        <name>Zn(2+)</name>
        <dbReference type="ChEBI" id="CHEBI:29105"/>
    </cofactor>
    <text evidence="9">Binds 1 zinc ion.</text>
</comment>
<sequence>MTTSSSTSATAATNPLSVNHRLPPFSAIKPEHIKPAIEQRLNQNRERIRELLVTVSEPTWDNFIAPMEAWDDELSQAWSPVGHLNGVLNSDELRDAYNACLPLLSQYSTEMGQNKALCDAYKKLRASAHFDSLSTAQKTAVEHALRDFHLAGVDLPDDKKARYGEIRQRLSELTSKFGENVLDATNAWSKLISDKPELAGLPDSALDLLAQQAKAHEQQGYRLTLDFPSYMPVLTYGENRSLREEMYTAYVTRASDQGPDAGKFDNSQLMNEILTLRYELAKLLGFESYAHYSVETKMAGSPDEVLDFLSDLAAKAKPQAEREFAELKAFAAEQGCADLQPWDVSFYSEKLRQARYAISQEDIRPYLPVDTVINGMFEVVSRLYGLSFEEQKTFDSYHPDARFFHVLKDGEQIAAFYLDLYARAKKRGGAWMDDCRIRRRNADGSIQLPVAYLVCNFTPPVGDKPALLTHDELTTLFHEFGHGLHHMLTQIDVAAVSGINGVAWDAVELPSQFLENWCYEPEALAFISGHYETGEPLPQELLDKLLAAKHFQSAMMTMRQQEFALFDFRLHHEFREQPVDVQQLLNEVRAQVAVVPIAGFNRFQHSFSHIFAGGYAAGYYSYKWAEVLSADAYSRFEEEGIFNRATGESFLQEILSQGGSREAAVLFENFRGRKPSVEPLLRHSGIVVEEVA</sequence>
<evidence type="ECO:0000256" key="1">
    <source>
        <dbReference type="ARBA" id="ARBA00006040"/>
    </source>
</evidence>
<dbReference type="InterPro" id="IPR034005">
    <property type="entry name" value="M3A_DCP"/>
</dbReference>
<dbReference type="Gene3D" id="1.20.1050.40">
    <property type="entry name" value="Endopeptidase. Chain P, domain 1"/>
    <property type="match status" value="1"/>
</dbReference>
<dbReference type="AlphaFoldDB" id="A0A9X2WF34"/>
<dbReference type="GO" id="GO:0046872">
    <property type="term" value="F:metal ion binding"/>
    <property type="evidence" value="ECO:0007669"/>
    <property type="project" value="UniProtKB-UniRule"/>
</dbReference>
<dbReference type="InterPro" id="IPR024077">
    <property type="entry name" value="Neurolysin/TOP_dom2"/>
</dbReference>
<gene>
    <name evidence="12" type="primary">prlC</name>
    <name evidence="12" type="ORF">NYR02_09510</name>
</gene>
<dbReference type="Proteomes" id="UP001147830">
    <property type="component" value="Unassembled WGS sequence"/>
</dbReference>
<comment type="catalytic activity">
    <reaction evidence="7">
        <text>Hydrolysis of oligopeptides, with broad specificity. Gly or Ala commonly occur as P1 or P1' residues, but more distant residues are also important, as is shown by the fact that Z-Gly-Pro-Gly-|-Gly-Pro-Ala is cleaved, but not Z-(Gly)(5).</text>
        <dbReference type="EC" id="3.4.24.70"/>
    </reaction>
</comment>
<keyword evidence="2 9" id="KW-0645">Protease</keyword>
<evidence type="ECO:0000313" key="12">
    <source>
        <dbReference type="EMBL" id="MCT7359257.1"/>
    </source>
</evidence>
<evidence type="ECO:0000256" key="6">
    <source>
        <dbReference type="ARBA" id="ARBA00023049"/>
    </source>
</evidence>
<reference evidence="12" key="1">
    <citation type="journal article" date="2022" name="Front. Microbiol.">
        <title>Genome-based taxonomic rearrangement of Oceanobacter-related bacteria including the description of Thalassolituus hydrocarbonoclasticus sp. nov. and Thalassolituus pacificus sp. nov. and emended description of the genus Thalassolituus.</title>
        <authorList>
            <person name="Dong C."/>
            <person name="Wei L."/>
            <person name="Wang J."/>
            <person name="Lai Q."/>
            <person name="Huang Z."/>
            <person name="Shao Z."/>
        </authorList>
    </citation>
    <scope>NUCLEOTIDE SEQUENCE</scope>
    <source>
        <strain evidence="12">59MF3M-4</strain>
    </source>
</reference>
<evidence type="ECO:0000256" key="3">
    <source>
        <dbReference type="ARBA" id="ARBA00022723"/>
    </source>
</evidence>
<dbReference type="InterPro" id="IPR001567">
    <property type="entry name" value="Pept_M3A_M3B_dom"/>
</dbReference>
<evidence type="ECO:0000256" key="8">
    <source>
        <dbReference type="ARBA" id="ARBA00026100"/>
    </source>
</evidence>